<proteinExistence type="predicted"/>
<evidence type="ECO:0000313" key="2">
    <source>
        <dbReference type="EMBL" id="OQW89031.1"/>
    </source>
</evidence>
<evidence type="ECO:0008006" key="4">
    <source>
        <dbReference type="Google" id="ProtNLM"/>
    </source>
</evidence>
<name>A0A1W9KWR5_9BURK</name>
<organism evidence="2 3">
    <name type="scientific">Rhodoferax ferrireducens</name>
    <dbReference type="NCBI Taxonomy" id="192843"/>
    <lineage>
        <taxon>Bacteria</taxon>
        <taxon>Pseudomonadati</taxon>
        <taxon>Pseudomonadota</taxon>
        <taxon>Betaproteobacteria</taxon>
        <taxon>Burkholderiales</taxon>
        <taxon>Comamonadaceae</taxon>
        <taxon>Rhodoferax</taxon>
    </lineage>
</organism>
<accession>A0A1W9KWR5</accession>
<feature type="chain" id="PRO_5012777800" description="Histidine phosphatase family protein" evidence="1">
    <location>
        <begin position="30"/>
        <end position="131"/>
    </location>
</feature>
<reference evidence="2 3" key="1">
    <citation type="submission" date="2017-01" db="EMBL/GenBank/DDBJ databases">
        <title>Novel large sulfur bacteria in the metagenomes of groundwater-fed chemosynthetic microbial mats in the Lake Huron basin.</title>
        <authorList>
            <person name="Sharrar A.M."/>
            <person name="Flood B.E."/>
            <person name="Bailey J.V."/>
            <person name="Jones D.S."/>
            <person name="Biddanda B."/>
            <person name="Ruberg S.A."/>
            <person name="Marcus D.N."/>
            <person name="Dick G.J."/>
        </authorList>
    </citation>
    <scope>NUCLEOTIDE SEQUENCE [LARGE SCALE GENOMIC DNA]</scope>
    <source>
        <strain evidence="2">A7</strain>
    </source>
</reference>
<evidence type="ECO:0000256" key="1">
    <source>
        <dbReference type="SAM" id="SignalP"/>
    </source>
</evidence>
<comment type="caution">
    <text evidence="2">The sequence shown here is derived from an EMBL/GenBank/DDBJ whole genome shotgun (WGS) entry which is preliminary data.</text>
</comment>
<keyword evidence="1" id="KW-0732">Signal</keyword>
<evidence type="ECO:0000313" key="3">
    <source>
        <dbReference type="Proteomes" id="UP000192505"/>
    </source>
</evidence>
<dbReference type="Proteomes" id="UP000192505">
    <property type="component" value="Unassembled WGS sequence"/>
</dbReference>
<dbReference type="AlphaFoldDB" id="A0A1W9KWR5"/>
<gene>
    <name evidence="2" type="ORF">BWK72_03380</name>
</gene>
<feature type="signal peptide" evidence="1">
    <location>
        <begin position="1"/>
        <end position="29"/>
    </location>
</feature>
<dbReference type="EMBL" id="MTEI01000002">
    <property type="protein sequence ID" value="OQW89031.1"/>
    <property type="molecule type" value="Genomic_DNA"/>
</dbReference>
<sequence>MTTIHARRYRVNRWLASALLAFSALQVSAEDAWQTIRPGSVVLFLHALAPGGGDPPEWRLNDCSTQRNLSAEGQTQAALDFLLSRPDNGVTVVITHQVNITALTGVFPGSGEGVVVDTSGQALKVLGRVTP</sequence>
<protein>
    <recommendedName>
        <fullName evidence="4">Histidine phosphatase family protein</fullName>
    </recommendedName>
</protein>